<dbReference type="GO" id="GO:0006979">
    <property type="term" value="P:response to oxidative stress"/>
    <property type="evidence" value="ECO:0007669"/>
    <property type="project" value="InterPro"/>
</dbReference>
<feature type="binding site" evidence="14">
    <location>
        <position position="118"/>
    </location>
    <ligand>
        <name>Ca(2+)</name>
        <dbReference type="ChEBI" id="CHEBI:29108"/>
        <label>1</label>
    </ligand>
</feature>
<evidence type="ECO:0000256" key="2">
    <source>
        <dbReference type="ARBA" id="ARBA00001970"/>
    </source>
</evidence>
<feature type="binding site" evidence="14">
    <location>
        <position position="116"/>
    </location>
    <ligand>
        <name>Ca(2+)</name>
        <dbReference type="ChEBI" id="CHEBI:29108"/>
        <label>1</label>
    </ligand>
</feature>
<comment type="function">
    <text evidence="3">Removal of H(2)O(2), oxidation of toxic reductants, biosynthesis and degradation of lignin, suberization, auxin catabolism, response to environmental stresses such as wounding, pathogen attack and oxidative stress. These functions might be dependent on each isozyme/isoform in each plant tissue.</text>
</comment>
<keyword evidence="6" id="KW-0349">Heme</keyword>
<evidence type="ECO:0000256" key="14">
    <source>
        <dbReference type="PIRSR" id="PIRSR600823-3"/>
    </source>
</evidence>
<evidence type="ECO:0000313" key="19">
    <source>
        <dbReference type="EMBL" id="OAE34377.1"/>
    </source>
</evidence>
<dbReference type="PROSITE" id="PS50873">
    <property type="entry name" value="PEROXIDASE_4"/>
    <property type="match status" value="1"/>
</dbReference>
<dbReference type="PRINTS" id="PR00461">
    <property type="entry name" value="PLPEROXIDASE"/>
</dbReference>
<gene>
    <name evidence="19" type="ORF">AXG93_1054s1640</name>
</gene>
<keyword evidence="11" id="KW-0408">Iron</keyword>
<proteinExistence type="inferred from homology"/>
<dbReference type="PANTHER" id="PTHR31388:SF264">
    <property type="entry name" value="PEROXIDASE 59"/>
    <property type="match status" value="1"/>
</dbReference>
<feature type="binding site" evidence="14">
    <location>
        <position position="113"/>
    </location>
    <ligand>
        <name>Ca(2+)</name>
        <dbReference type="ChEBI" id="CHEBI:29108"/>
        <label>1</label>
    </ligand>
</feature>
<name>A0A176WML1_MARPO</name>
<dbReference type="InterPro" id="IPR010255">
    <property type="entry name" value="Haem_peroxidase_sf"/>
</dbReference>
<evidence type="ECO:0000256" key="15">
    <source>
        <dbReference type="PIRSR" id="PIRSR600823-4"/>
    </source>
</evidence>
<keyword evidence="5" id="KW-0575">Peroxidase</keyword>
<dbReference type="SUPFAM" id="SSF48113">
    <property type="entry name" value="Heme-dependent peroxidases"/>
    <property type="match status" value="1"/>
</dbReference>
<protein>
    <recommendedName>
        <fullName evidence="18">Plant heme peroxidase family profile domain-containing protein</fullName>
    </recommendedName>
</protein>
<dbReference type="Gene3D" id="1.10.520.10">
    <property type="match status" value="1"/>
</dbReference>
<dbReference type="GO" id="GO:0140825">
    <property type="term" value="F:lactoperoxidase activity"/>
    <property type="evidence" value="ECO:0007669"/>
    <property type="project" value="UniProtKB-EC"/>
</dbReference>
<keyword evidence="20" id="KW-1185">Reference proteome</keyword>
<feature type="binding site" evidence="14">
    <location>
        <position position="122"/>
    </location>
    <ligand>
        <name>Ca(2+)</name>
        <dbReference type="ChEBI" id="CHEBI:29108"/>
        <label>1</label>
    </ligand>
</feature>
<keyword evidence="16" id="KW-1015">Disulfide bond</keyword>
<evidence type="ECO:0000256" key="1">
    <source>
        <dbReference type="ARBA" id="ARBA00000189"/>
    </source>
</evidence>
<dbReference type="PANTHER" id="PTHR31388">
    <property type="entry name" value="PEROXIDASE 72-RELATED"/>
    <property type="match status" value="1"/>
</dbReference>
<comment type="caution">
    <text evidence="19">The sequence shown here is derived from an EMBL/GenBank/DDBJ whole genome shotgun (WGS) entry which is preliminary data.</text>
</comment>
<feature type="active site" description="Proton acceptor" evidence="13">
    <location>
        <position position="112"/>
    </location>
</feature>
<organism evidence="19 20">
    <name type="scientific">Marchantia polymorpha subsp. ruderalis</name>
    <dbReference type="NCBI Taxonomy" id="1480154"/>
    <lineage>
        <taxon>Eukaryota</taxon>
        <taxon>Viridiplantae</taxon>
        <taxon>Streptophyta</taxon>
        <taxon>Embryophyta</taxon>
        <taxon>Marchantiophyta</taxon>
        <taxon>Marchantiopsida</taxon>
        <taxon>Marchantiidae</taxon>
        <taxon>Marchantiales</taxon>
        <taxon>Marchantiaceae</taxon>
        <taxon>Marchantia</taxon>
    </lineage>
</organism>
<sequence length="218" mass="23729">MEEERSPIPWFAGVMPGQWRLESDHEFNTYKKNEIIGSFTVDLSQAFSTSSTQHQLLSSSAELDAQNHDAQLSQSFYAKSCPGGVQAVANVVSAAVRSDRRNAAGLLRLHFHDCFVNGCDGSVLLSSTPGNKAEKDAPPNLSLQGFGIIDQAKAALERTCPGVFSCSDILALAARDAIATTRLFFIKALRIVVAETYNVPILLVHLVTEDLVLQDFMN</sequence>
<dbReference type="InterPro" id="IPR002016">
    <property type="entry name" value="Haem_peroxidase"/>
</dbReference>
<evidence type="ECO:0000256" key="6">
    <source>
        <dbReference type="ARBA" id="ARBA00022617"/>
    </source>
</evidence>
<keyword evidence="9 14" id="KW-0106">Calcium</keyword>
<evidence type="ECO:0000256" key="13">
    <source>
        <dbReference type="PIRSR" id="PIRSR600823-1"/>
    </source>
</evidence>
<comment type="similarity">
    <text evidence="17">Belongs to the peroxidase family.</text>
</comment>
<evidence type="ECO:0000256" key="8">
    <source>
        <dbReference type="ARBA" id="ARBA00022729"/>
    </source>
</evidence>
<dbReference type="GO" id="GO:0020037">
    <property type="term" value="F:heme binding"/>
    <property type="evidence" value="ECO:0007669"/>
    <property type="project" value="InterPro"/>
</dbReference>
<evidence type="ECO:0000256" key="12">
    <source>
        <dbReference type="ARBA" id="ARBA00023180"/>
    </source>
</evidence>
<dbReference type="InterPro" id="IPR019794">
    <property type="entry name" value="Peroxidases_AS"/>
</dbReference>
<evidence type="ECO:0000256" key="11">
    <source>
        <dbReference type="ARBA" id="ARBA00023004"/>
    </source>
</evidence>
<dbReference type="EMBL" id="LVLJ01000416">
    <property type="protein sequence ID" value="OAE34377.1"/>
    <property type="molecule type" value="Genomic_DNA"/>
</dbReference>
<reference evidence="19" key="1">
    <citation type="submission" date="2016-03" db="EMBL/GenBank/DDBJ databases">
        <title>Mechanisms controlling the formation of the plant cell surface in tip-growing cells are functionally conserved among land plants.</title>
        <authorList>
            <person name="Honkanen S."/>
            <person name="Jones V.A."/>
            <person name="Morieri G."/>
            <person name="Champion C."/>
            <person name="Hetherington A.J."/>
            <person name="Kelly S."/>
            <person name="Saint-Marcoux D."/>
            <person name="Proust H."/>
            <person name="Prescott H."/>
            <person name="Dolan L."/>
        </authorList>
    </citation>
    <scope>NUCLEOTIDE SEQUENCE [LARGE SCALE GENOMIC DNA]</scope>
    <source>
        <tissue evidence="19">Whole gametophyte</tissue>
    </source>
</reference>
<dbReference type="AlphaFoldDB" id="A0A176WML1"/>
<feature type="disulfide bond" evidence="16">
    <location>
        <begin position="81"/>
        <end position="160"/>
    </location>
</feature>
<feature type="disulfide bond" evidence="16">
    <location>
        <begin position="114"/>
        <end position="119"/>
    </location>
</feature>
<dbReference type="Pfam" id="PF00141">
    <property type="entry name" value="peroxidase"/>
    <property type="match status" value="1"/>
</dbReference>
<keyword evidence="8" id="KW-0732">Signal</keyword>
<feature type="domain" description="Plant heme peroxidase family profile" evidence="18">
    <location>
        <begin position="71"/>
        <end position="201"/>
    </location>
</feature>
<keyword evidence="4" id="KW-0964">Secreted</keyword>
<keyword evidence="7 14" id="KW-0479">Metal-binding</keyword>
<evidence type="ECO:0000259" key="18">
    <source>
        <dbReference type="PROSITE" id="PS50873"/>
    </source>
</evidence>
<evidence type="ECO:0000256" key="3">
    <source>
        <dbReference type="ARBA" id="ARBA00002322"/>
    </source>
</evidence>
<evidence type="ECO:0000256" key="9">
    <source>
        <dbReference type="ARBA" id="ARBA00022837"/>
    </source>
</evidence>
<comment type="cofactor">
    <cofactor evidence="2">
        <name>heme b</name>
        <dbReference type="ChEBI" id="CHEBI:60344"/>
    </cofactor>
</comment>
<feature type="site" description="Transition state stabilizer" evidence="15">
    <location>
        <position position="108"/>
    </location>
</feature>
<comment type="cofactor">
    <cofactor evidence="14">
        <name>Ca(2+)</name>
        <dbReference type="ChEBI" id="CHEBI:29108"/>
    </cofactor>
    <text evidence="14">Binds 2 calcium ions per subunit.</text>
</comment>
<evidence type="ECO:0000256" key="5">
    <source>
        <dbReference type="ARBA" id="ARBA00022559"/>
    </source>
</evidence>
<dbReference type="PRINTS" id="PR00458">
    <property type="entry name" value="PEROXIDASE"/>
</dbReference>
<evidence type="ECO:0000256" key="7">
    <source>
        <dbReference type="ARBA" id="ARBA00022723"/>
    </source>
</evidence>
<dbReference type="PROSITE" id="PS00436">
    <property type="entry name" value="PEROXIDASE_2"/>
    <property type="match status" value="1"/>
</dbReference>
<accession>A0A176WML1</accession>
<feature type="binding site" evidence="14">
    <location>
        <position position="120"/>
    </location>
    <ligand>
        <name>Ca(2+)</name>
        <dbReference type="ChEBI" id="CHEBI:29108"/>
        <label>1</label>
    </ligand>
</feature>
<feature type="binding site" evidence="14">
    <location>
        <position position="134"/>
    </location>
    <ligand>
        <name>Ca(2+)</name>
        <dbReference type="ChEBI" id="CHEBI:29108"/>
        <label>1</label>
    </ligand>
</feature>
<evidence type="ECO:0000256" key="17">
    <source>
        <dbReference type="RuleBase" id="RU004241"/>
    </source>
</evidence>
<evidence type="ECO:0000256" key="16">
    <source>
        <dbReference type="PIRSR" id="PIRSR600823-5"/>
    </source>
</evidence>
<dbReference type="Proteomes" id="UP000077202">
    <property type="component" value="Unassembled WGS sequence"/>
</dbReference>
<keyword evidence="10" id="KW-0560">Oxidoreductase</keyword>
<dbReference type="InterPro" id="IPR000823">
    <property type="entry name" value="Peroxidase_pln"/>
</dbReference>
<evidence type="ECO:0000256" key="4">
    <source>
        <dbReference type="ARBA" id="ARBA00022525"/>
    </source>
</evidence>
<comment type="catalytic activity">
    <reaction evidence="1">
        <text>2 a phenolic donor + H2O2 = 2 a phenolic radical donor + 2 H2O</text>
        <dbReference type="Rhea" id="RHEA:56136"/>
        <dbReference type="ChEBI" id="CHEBI:15377"/>
        <dbReference type="ChEBI" id="CHEBI:16240"/>
        <dbReference type="ChEBI" id="CHEBI:139520"/>
        <dbReference type="ChEBI" id="CHEBI:139521"/>
        <dbReference type="EC" id="1.11.1.7"/>
    </reaction>
</comment>
<keyword evidence="12" id="KW-0325">Glycoprotein</keyword>
<evidence type="ECO:0000256" key="10">
    <source>
        <dbReference type="ARBA" id="ARBA00023002"/>
    </source>
</evidence>
<dbReference type="GO" id="GO:0046872">
    <property type="term" value="F:metal ion binding"/>
    <property type="evidence" value="ECO:0007669"/>
    <property type="project" value="UniProtKB-KW"/>
</dbReference>
<evidence type="ECO:0000313" key="20">
    <source>
        <dbReference type="Proteomes" id="UP000077202"/>
    </source>
</evidence>